<evidence type="ECO:0008006" key="4">
    <source>
        <dbReference type="Google" id="ProtNLM"/>
    </source>
</evidence>
<dbReference type="EMBL" id="JAFFZW010000014">
    <property type="protein sequence ID" value="MBP0948607.1"/>
    <property type="molecule type" value="Genomic_DNA"/>
</dbReference>
<dbReference type="NCBIfam" id="TIGR01643">
    <property type="entry name" value="YD_repeat_2x"/>
    <property type="match status" value="1"/>
</dbReference>
<dbReference type="Gene3D" id="2.180.10.10">
    <property type="entry name" value="RHS repeat-associated core"/>
    <property type="match status" value="1"/>
</dbReference>
<organism evidence="2 3">
    <name type="scientific">Pseudomonas alliivorans</name>
    <dbReference type="NCBI Taxonomy" id="2810613"/>
    <lineage>
        <taxon>Bacteria</taxon>
        <taxon>Pseudomonadati</taxon>
        <taxon>Pseudomonadota</taxon>
        <taxon>Gammaproteobacteria</taxon>
        <taxon>Pseudomonadales</taxon>
        <taxon>Pseudomonadaceae</taxon>
        <taxon>Pseudomonas</taxon>
    </lineage>
</organism>
<accession>A0ABS4CD20</accession>
<dbReference type="NCBIfam" id="TIGR03696">
    <property type="entry name" value="Rhs_assc_core"/>
    <property type="match status" value="1"/>
</dbReference>
<dbReference type="InterPro" id="IPR006530">
    <property type="entry name" value="YD"/>
</dbReference>
<dbReference type="InterPro" id="IPR031325">
    <property type="entry name" value="RHS_repeat"/>
</dbReference>
<dbReference type="RefSeq" id="WP_328823994.1">
    <property type="nucleotide sequence ID" value="NZ_JAFFZW010000014.1"/>
</dbReference>
<dbReference type="Pfam" id="PF05593">
    <property type="entry name" value="RHS_repeat"/>
    <property type="match status" value="1"/>
</dbReference>
<dbReference type="InterPro" id="IPR050708">
    <property type="entry name" value="T6SS_VgrG/RHS"/>
</dbReference>
<keyword evidence="3" id="KW-1185">Reference proteome</keyword>
<dbReference type="PANTHER" id="PTHR32305">
    <property type="match status" value="1"/>
</dbReference>
<dbReference type="InterPro" id="IPR022385">
    <property type="entry name" value="Rhs_assc_core"/>
</dbReference>
<proteinExistence type="predicted"/>
<dbReference type="PANTHER" id="PTHR32305:SF15">
    <property type="entry name" value="PROTEIN RHSA-RELATED"/>
    <property type="match status" value="1"/>
</dbReference>
<dbReference type="Proteomes" id="UP000673197">
    <property type="component" value="Unassembled WGS sequence"/>
</dbReference>
<reference evidence="2 3" key="1">
    <citation type="journal article" date="2022" name="Syst. Appl. Microbiol.">
        <title>Pseudomonas alliivorans sp. nov., a plant-pathogenic bacterium isolated from onion foliage in Georgia, USA.</title>
        <authorList>
            <person name="Zhao M."/>
            <person name="Tyson C."/>
            <person name="Chen H.C."/>
            <person name="Paudel S."/>
            <person name="Gitaitis R."/>
            <person name="Kvitko B."/>
            <person name="Dutta B."/>
        </authorList>
    </citation>
    <scope>NUCLEOTIDE SEQUENCE [LARGE SCALE GENOMIC DNA]</scope>
    <source>
        <strain evidence="2 3">20GA0068</strain>
    </source>
</reference>
<feature type="region of interest" description="Disordered" evidence="1">
    <location>
        <begin position="890"/>
        <end position="916"/>
    </location>
</feature>
<comment type="caution">
    <text evidence="2">The sequence shown here is derived from an EMBL/GenBank/DDBJ whole genome shotgun (WGS) entry which is preliminary data.</text>
</comment>
<gene>
    <name evidence="2" type="ORF">JTJ32_25080</name>
</gene>
<evidence type="ECO:0000256" key="1">
    <source>
        <dbReference type="SAM" id="MobiDB-lite"/>
    </source>
</evidence>
<name>A0ABS4CD20_9PSED</name>
<sequence length="944" mass="104551">LTRHFGYDDWGQQISETGPDGVVSFNVTNPFGWTTDQGWYMPARSTWRQSRRDDPQRHGMTETRLNLFGKPESVERFLDDNGSLLPDKRQSLGRQVYRYDGLGRAVEEIDTLGHSNRYRYDAFDRLVENVLPDDTGILREYAAHSAGSLASRLSIRRPGQLKPDVEAGEQSFDGLGRLTHLKVGPRNEYYRYDGGQTLVSERITPGKQSIHYAYTPGLTSEPTSTEAVDEKATFSYDFKSAYMTSSSNSQGKRHYEYDAAGNLKSDIWEANNTKWTTEYLSSLQGRLLQRNEVSGLKTLLGHDALGRTESISQHRLRAALHYDALGRMQRIVTTDTDRRVSLQTRLEYDDFDREISRTLSLDGQPDRTLSQVWRVDDQLQSRHLQEADTSLLLEQFAYDSRGRLILHTCLGLNLPLDRYGYEIVSQGFRFDAQDNITSTVTRFADGTMNRTQYSYSAQDTFQLVRVSHSHPRYKPQTTDFSYDDDGNLKKDELGQQLTYDSQSRLLSVHSDNGTPLNQFHYDGHNHLVGVIEGGQPAALRFYAGNRLSAMIQDQSTVQYLYSGDMPLGQQKVDAQAETRLLMTNASNTVLGESTEGALRLATYSAYGEASGDELHCQLGFNGELRDTVSDWYLLGRGYRAYNPALMRFHSPDALSPFGSGGLNPYSYCLGNPIAFQDPTGHSVGKLPYRNFEPNRTAIFTSLLLTAAFTALAVTTLGSTAPVIGLSLTGIALDIVSTGFHVAAFSQSDPEKAQKQFETGNVFAQTGMILGLVSIASMAKGASKGTLKAAASAEDLTGLSRRASSAESASSSYFDTYWVEGGEEMMSGLNYMENRNRLWLRRGFGNKVNMNTPVGTGSAKFADLFDDAGGYVKGDLQMGDYETLQNPLFGRRHSAPASLGSNTPASPPASPVPPKVTPVHQTSYIAAAQRARGISPHDASKLPAM</sequence>
<feature type="compositionally biased region" description="Pro residues" evidence="1">
    <location>
        <begin position="904"/>
        <end position="915"/>
    </location>
</feature>
<evidence type="ECO:0000313" key="2">
    <source>
        <dbReference type="EMBL" id="MBP0948607.1"/>
    </source>
</evidence>
<evidence type="ECO:0000313" key="3">
    <source>
        <dbReference type="Proteomes" id="UP000673197"/>
    </source>
</evidence>
<protein>
    <recommendedName>
        <fullName evidence="4">RHS repeat-associated core domain-containing protein</fullName>
    </recommendedName>
</protein>
<feature type="non-terminal residue" evidence="2">
    <location>
        <position position="1"/>
    </location>
</feature>